<evidence type="ECO:0000256" key="1">
    <source>
        <dbReference type="SAM" id="SignalP"/>
    </source>
</evidence>
<protein>
    <submittedName>
        <fullName evidence="3">Lipoprotein, putative</fullName>
    </submittedName>
</protein>
<dbReference type="STRING" id="350688.Clos_1992"/>
<proteinExistence type="predicted"/>
<dbReference type="Gene3D" id="1.20.1270.180">
    <property type="match status" value="1"/>
</dbReference>
<dbReference type="PANTHER" id="PTHR39176:SF1">
    <property type="entry name" value="PERIPLASMIC PROTEIN"/>
    <property type="match status" value="1"/>
</dbReference>
<evidence type="ECO:0000313" key="3">
    <source>
        <dbReference type="EMBL" id="ABW19529.1"/>
    </source>
</evidence>
<dbReference type="KEGG" id="aoe:Clos_1992"/>
<dbReference type="Proteomes" id="UP000000269">
    <property type="component" value="Chromosome"/>
</dbReference>
<dbReference type="AlphaFoldDB" id="A8MI97"/>
<organism evidence="3 4">
    <name type="scientific">Alkaliphilus oremlandii (strain OhILAs)</name>
    <name type="common">Clostridium oremlandii (strain OhILAs)</name>
    <dbReference type="NCBI Taxonomy" id="350688"/>
    <lineage>
        <taxon>Bacteria</taxon>
        <taxon>Bacillati</taxon>
        <taxon>Bacillota</taxon>
        <taxon>Clostridia</taxon>
        <taxon>Peptostreptococcales</taxon>
        <taxon>Natronincolaceae</taxon>
        <taxon>Alkaliphilus</taxon>
    </lineage>
</organism>
<dbReference type="PROSITE" id="PS51257">
    <property type="entry name" value="PROKAR_LIPOPROTEIN"/>
    <property type="match status" value="1"/>
</dbReference>
<feature type="signal peptide" evidence="1">
    <location>
        <begin position="1"/>
        <end position="20"/>
    </location>
</feature>
<keyword evidence="3" id="KW-0449">Lipoprotein</keyword>
<dbReference type="PANTHER" id="PTHR39176">
    <property type="entry name" value="PERIPLASMIC PROTEIN-RELATED"/>
    <property type="match status" value="1"/>
</dbReference>
<evidence type="ECO:0000259" key="2">
    <source>
        <dbReference type="Pfam" id="PF07007"/>
    </source>
</evidence>
<dbReference type="RefSeq" id="WP_012159839.1">
    <property type="nucleotide sequence ID" value="NC_009922.1"/>
</dbReference>
<evidence type="ECO:0000313" key="4">
    <source>
        <dbReference type="Proteomes" id="UP000000269"/>
    </source>
</evidence>
<dbReference type="EMBL" id="CP000853">
    <property type="protein sequence ID" value="ABW19529.1"/>
    <property type="molecule type" value="Genomic_DNA"/>
</dbReference>
<dbReference type="HOGENOM" id="CLU_099091_0_0_9"/>
<accession>A8MI97</accession>
<feature type="chain" id="PRO_5039371644" evidence="1">
    <location>
        <begin position="21"/>
        <end position="202"/>
    </location>
</feature>
<dbReference type="eggNOG" id="COG3755">
    <property type="taxonomic scope" value="Bacteria"/>
</dbReference>
<reference evidence="4" key="1">
    <citation type="submission" date="2007-10" db="EMBL/GenBank/DDBJ databases">
        <title>Complete genome of Alkaliphilus oremlandii OhILAs.</title>
        <authorList>
            <person name="Copeland A."/>
            <person name="Lucas S."/>
            <person name="Lapidus A."/>
            <person name="Barry K."/>
            <person name="Detter J.C."/>
            <person name="Glavina del Rio T."/>
            <person name="Hammon N."/>
            <person name="Israni S."/>
            <person name="Dalin E."/>
            <person name="Tice H."/>
            <person name="Pitluck S."/>
            <person name="Chain P."/>
            <person name="Malfatti S."/>
            <person name="Shin M."/>
            <person name="Vergez L."/>
            <person name="Schmutz J."/>
            <person name="Larimer F."/>
            <person name="Land M."/>
            <person name="Hauser L."/>
            <person name="Kyrpides N."/>
            <person name="Mikhailova N."/>
            <person name="Stolz J.F."/>
            <person name="Dawson A."/>
            <person name="Fisher E."/>
            <person name="Crable B."/>
            <person name="Perera E."/>
            <person name="Lisak J."/>
            <person name="Ranganathan M."/>
            <person name="Basu P."/>
            <person name="Richardson P."/>
        </authorList>
    </citation>
    <scope>NUCLEOTIDE SEQUENCE [LARGE SCALE GENOMIC DNA]</scope>
    <source>
        <strain evidence="4">OhILAs</strain>
    </source>
</reference>
<dbReference type="OrthoDB" id="2438161at2"/>
<dbReference type="Pfam" id="PF07007">
    <property type="entry name" value="LprI"/>
    <property type="match status" value="1"/>
</dbReference>
<keyword evidence="4" id="KW-1185">Reference proteome</keyword>
<dbReference type="InterPro" id="IPR009739">
    <property type="entry name" value="LprI-like_N"/>
</dbReference>
<gene>
    <name evidence="3" type="ordered locus">Clos_1992</name>
</gene>
<feature type="domain" description="Lysozyme inhibitor LprI-like N-terminal" evidence="2">
    <location>
        <begin position="104"/>
        <end position="195"/>
    </location>
</feature>
<name>A8MI97_ALKOO</name>
<sequence length="202" mass="23403">MKNKKIVLFIIIALSTPTLIACTKYSKENKNFASEIEQSQQVKDNLDKVDNKDKTTLVDNKKENENIQEDGTTNTVVKIEGIRKEFLEKLDNIQKELDALPEKKDSDAGVTNAMKNYYGKSYDMYDQALNEIYSLLKKELSPEIMKNLQTEQVKWIEQKEAAADKEASQYKGGTFEFVAYKVSLYESTKKRCYELVREYMMD</sequence>
<keyword evidence="1" id="KW-0732">Signal</keyword>